<reference evidence="1" key="1">
    <citation type="journal article" date="2011" name="PLoS Biol.">
        <title>Gene gain and loss during evolution of obligate parasitism in the white rust pathogen of Arabidopsis thaliana.</title>
        <authorList>
            <person name="Kemen E."/>
            <person name="Gardiner A."/>
            <person name="Schultz-Larsen T."/>
            <person name="Kemen A.C."/>
            <person name="Balmuth A.L."/>
            <person name="Robert-Seilaniantz A."/>
            <person name="Bailey K."/>
            <person name="Holub E."/>
            <person name="Studholme D.J."/>
            <person name="Maclean D."/>
            <person name="Jones J.D."/>
        </authorList>
    </citation>
    <scope>NUCLEOTIDE SEQUENCE</scope>
</reference>
<reference evidence="1" key="2">
    <citation type="submission" date="2011-02" db="EMBL/GenBank/DDBJ databases">
        <authorList>
            <person name="MacLean D."/>
        </authorList>
    </citation>
    <scope>NUCLEOTIDE SEQUENCE</scope>
</reference>
<gene>
    <name evidence="1" type="primary">AlNc14C13G1568</name>
    <name evidence="2" type="synonym">AlNc14C20G2062</name>
    <name evidence="1" type="ORF">ALNC14_017920</name>
    <name evidence="2" type="ORF">ALNC14_024300</name>
</gene>
<accession>F0W3K6</accession>
<dbReference type="HOGENOM" id="CLU_1879234_0_0_1"/>
<dbReference type="AlphaFoldDB" id="F0W3K6"/>
<proteinExistence type="predicted"/>
<dbReference type="EMBL" id="FR824058">
    <property type="protein sequence ID" value="CCA15649.1"/>
    <property type="molecule type" value="Genomic_DNA"/>
</dbReference>
<organism evidence="1">
    <name type="scientific">Albugo laibachii Nc14</name>
    <dbReference type="NCBI Taxonomy" id="890382"/>
    <lineage>
        <taxon>Eukaryota</taxon>
        <taxon>Sar</taxon>
        <taxon>Stramenopiles</taxon>
        <taxon>Oomycota</taxon>
        <taxon>Peronosporomycetes</taxon>
        <taxon>Albuginales</taxon>
        <taxon>Albuginaceae</taxon>
        <taxon>Albugo</taxon>
    </lineage>
</organism>
<evidence type="ECO:0000313" key="1">
    <source>
        <dbReference type="EMBL" id="CCA15649.1"/>
    </source>
</evidence>
<name>F0W3K6_9STRA</name>
<dbReference type="EMBL" id="FR824065">
    <property type="protein sequence ID" value="CCA16287.1"/>
    <property type="molecule type" value="Genomic_DNA"/>
</dbReference>
<evidence type="ECO:0000313" key="2">
    <source>
        <dbReference type="EMBL" id="CCA16287.1"/>
    </source>
</evidence>
<protein>
    <submittedName>
        <fullName evidence="1">AlNc14C13G1568 protein</fullName>
    </submittedName>
    <submittedName>
        <fullName evidence="2">AlNc14C20G2062 protein</fullName>
    </submittedName>
</protein>
<sequence length="136" mass="15662">MDERHNATIRSFSALNFSLDQLGKKIIDSNREMTKKITDDFNEKFMMAFQAIAIQHGRLFESHGIARNQVTAYLSDMETRLMLLSSDANKHNTSALVKEPVGGGIYELQHLSEQKKYIRNKTGVLQMINFFFGHHR</sequence>